<proteinExistence type="predicted"/>
<feature type="compositionally biased region" description="Basic and acidic residues" evidence="1">
    <location>
        <begin position="248"/>
        <end position="263"/>
    </location>
</feature>
<organism evidence="3 4">
    <name type="scientific">Haemonchus contortus</name>
    <name type="common">Barber pole worm</name>
    <dbReference type="NCBI Taxonomy" id="6289"/>
    <lineage>
        <taxon>Eukaryota</taxon>
        <taxon>Metazoa</taxon>
        <taxon>Ecdysozoa</taxon>
        <taxon>Nematoda</taxon>
        <taxon>Chromadorea</taxon>
        <taxon>Rhabditida</taxon>
        <taxon>Rhabditina</taxon>
        <taxon>Rhabditomorpha</taxon>
        <taxon>Strongyloidea</taxon>
        <taxon>Trichostrongylidae</taxon>
        <taxon>Haemonchus</taxon>
    </lineage>
</organism>
<feature type="compositionally biased region" description="Basic residues" evidence="1">
    <location>
        <begin position="111"/>
        <end position="122"/>
    </location>
</feature>
<feature type="chain" id="PRO_5029822132" evidence="2">
    <location>
        <begin position="23"/>
        <end position="263"/>
    </location>
</feature>
<evidence type="ECO:0000256" key="1">
    <source>
        <dbReference type="SAM" id="MobiDB-lite"/>
    </source>
</evidence>
<feature type="compositionally biased region" description="Basic and acidic residues" evidence="1">
    <location>
        <begin position="139"/>
        <end position="153"/>
    </location>
</feature>
<feature type="compositionally biased region" description="Basic residues" evidence="1">
    <location>
        <begin position="154"/>
        <end position="166"/>
    </location>
</feature>
<feature type="region of interest" description="Disordered" evidence="1">
    <location>
        <begin position="22"/>
        <end position="263"/>
    </location>
</feature>
<dbReference type="WBParaSite" id="HCON_00157021-00001">
    <property type="protein sequence ID" value="HCON_00157021-00001"/>
    <property type="gene ID" value="HCON_00157021"/>
</dbReference>
<feature type="compositionally biased region" description="Basic and acidic residues" evidence="1">
    <location>
        <begin position="196"/>
        <end position="220"/>
    </location>
</feature>
<name>A0A7I4Z0R3_HAECO</name>
<protein>
    <submittedName>
        <fullName evidence="4">Uncharacterized protein</fullName>
    </submittedName>
</protein>
<dbReference type="OrthoDB" id="5867520at2759"/>
<dbReference type="OMA" id="LYEHNGH"/>
<sequence>MEIMVLVTAAIVVLTVILGCKGKKSEPSPKRPLKSVKQLLTLTKGAKSKRSHANSKGSSDLKTALPIEQSLAVEDTQQDPNKKKSKGEDKKKKKDKKEKEKEKKEKEKKDKKDKKAGHSKLKKGAEVAATQYGEVVQQEEVKKKSGESKEGKAKSKSPKGKSKSPKGGKGSERIISNPIVTPVTDEFPTDEEEGKEMEMNKTKTAADKLIQRKDEQVVDYKKKKTKTGKDRNLSDPIVTPCTDEFPTEEEKPELKEEIQQTHA</sequence>
<keyword evidence="2" id="KW-0732">Signal</keyword>
<dbReference type="Proteomes" id="UP000025227">
    <property type="component" value="Unplaced"/>
</dbReference>
<evidence type="ECO:0000256" key="2">
    <source>
        <dbReference type="SAM" id="SignalP"/>
    </source>
</evidence>
<keyword evidence="3" id="KW-1185">Reference proteome</keyword>
<feature type="signal peptide" evidence="2">
    <location>
        <begin position="1"/>
        <end position="22"/>
    </location>
</feature>
<evidence type="ECO:0000313" key="3">
    <source>
        <dbReference type="Proteomes" id="UP000025227"/>
    </source>
</evidence>
<feature type="compositionally biased region" description="Basic and acidic residues" evidence="1">
    <location>
        <begin position="80"/>
        <end position="90"/>
    </location>
</feature>
<reference evidence="4" key="1">
    <citation type="submission" date="2020-12" db="UniProtKB">
        <authorList>
            <consortium name="WormBaseParasite"/>
        </authorList>
    </citation>
    <scope>IDENTIFICATION</scope>
    <source>
        <strain evidence="4">MHco3</strain>
    </source>
</reference>
<evidence type="ECO:0000313" key="4">
    <source>
        <dbReference type="WBParaSite" id="HCON_00157021-00001"/>
    </source>
</evidence>
<dbReference type="AlphaFoldDB" id="A0A7I4Z0R3"/>
<accession>A0A7I4Z0R3</accession>
<feature type="compositionally biased region" description="Basic and acidic residues" evidence="1">
    <location>
        <begin position="97"/>
        <end position="110"/>
    </location>
</feature>